<evidence type="ECO:0000313" key="8">
    <source>
        <dbReference type="EMBL" id="AKU94719.1"/>
    </source>
</evidence>
<evidence type="ECO:0008006" key="10">
    <source>
        <dbReference type="Google" id="ProtNLM"/>
    </source>
</evidence>
<evidence type="ECO:0000256" key="4">
    <source>
        <dbReference type="ARBA" id="ARBA00022692"/>
    </source>
</evidence>
<keyword evidence="9" id="KW-1185">Reference proteome</keyword>
<comment type="similarity">
    <text evidence="2">Belongs to the FliQ/MopD/SpaQ family.</text>
</comment>
<keyword evidence="6 7" id="KW-0472">Membrane</keyword>
<dbReference type="EMBL" id="CP012333">
    <property type="protein sequence ID" value="AKU94719.1"/>
    <property type="molecule type" value="Genomic_DNA"/>
</dbReference>
<dbReference type="AlphaFoldDB" id="A0A0K1PNQ0"/>
<proteinExistence type="inferred from homology"/>
<dbReference type="InterPro" id="IPR002191">
    <property type="entry name" value="Bac_export_3"/>
</dbReference>
<organism evidence="8 9">
    <name type="scientific">Labilithrix luteola</name>
    <dbReference type="NCBI Taxonomy" id="1391654"/>
    <lineage>
        <taxon>Bacteria</taxon>
        <taxon>Pseudomonadati</taxon>
        <taxon>Myxococcota</taxon>
        <taxon>Polyangia</taxon>
        <taxon>Polyangiales</taxon>
        <taxon>Labilitrichaceae</taxon>
        <taxon>Labilithrix</taxon>
    </lineage>
</organism>
<evidence type="ECO:0000313" key="9">
    <source>
        <dbReference type="Proteomes" id="UP000064967"/>
    </source>
</evidence>
<dbReference type="Pfam" id="PF01313">
    <property type="entry name" value="Bac_export_3"/>
    <property type="match status" value="1"/>
</dbReference>
<accession>A0A0K1PNQ0</accession>
<keyword evidence="4 7" id="KW-0812">Transmembrane</keyword>
<protein>
    <recommendedName>
        <fullName evidence="10">Flagellar biosynthesis protein FliQ</fullName>
    </recommendedName>
</protein>
<keyword evidence="3" id="KW-1003">Cell membrane</keyword>
<dbReference type="Proteomes" id="UP000064967">
    <property type="component" value="Chromosome"/>
</dbReference>
<dbReference type="RefSeq" id="WP_169927302.1">
    <property type="nucleotide sequence ID" value="NZ_CP012333.1"/>
</dbReference>
<dbReference type="KEGG" id="llu:AKJ09_01383"/>
<dbReference type="GO" id="GO:0009306">
    <property type="term" value="P:protein secretion"/>
    <property type="evidence" value="ECO:0007669"/>
    <property type="project" value="InterPro"/>
</dbReference>
<evidence type="ECO:0000256" key="3">
    <source>
        <dbReference type="ARBA" id="ARBA00022475"/>
    </source>
</evidence>
<evidence type="ECO:0000256" key="7">
    <source>
        <dbReference type="SAM" id="Phobius"/>
    </source>
</evidence>
<gene>
    <name evidence="8" type="ORF">AKJ09_01383</name>
</gene>
<dbReference type="PANTHER" id="PTHR34040">
    <property type="entry name" value="FLAGELLAR BIOSYNTHETIC PROTEIN FLIQ"/>
    <property type="match status" value="1"/>
</dbReference>
<sequence length="86" mass="8862">MDPMRLVVDALTTTTYVAGPILVAALIAGIAVGLAQAVVQVNEASLSFLVKLAVVAMVLVGLGATSANHLVGYARRCFSGIERVVH</sequence>
<dbReference type="PRINTS" id="PR00952">
    <property type="entry name" value="TYPE3IMQPROT"/>
</dbReference>
<evidence type="ECO:0000256" key="5">
    <source>
        <dbReference type="ARBA" id="ARBA00022989"/>
    </source>
</evidence>
<feature type="transmembrane region" description="Helical" evidence="7">
    <location>
        <begin position="46"/>
        <end position="64"/>
    </location>
</feature>
<dbReference type="STRING" id="1391654.AKJ09_01383"/>
<feature type="transmembrane region" description="Helical" evidence="7">
    <location>
        <begin position="20"/>
        <end position="39"/>
    </location>
</feature>
<dbReference type="GO" id="GO:0005886">
    <property type="term" value="C:plasma membrane"/>
    <property type="evidence" value="ECO:0007669"/>
    <property type="project" value="UniProtKB-SubCell"/>
</dbReference>
<reference evidence="8 9" key="1">
    <citation type="submission" date="2015-08" db="EMBL/GenBank/DDBJ databases">
        <authorList>
            <person name="Babu N.S."/>
            <person name="Beckwith C.J."/>
            <person name="Beseler K.G."/>
            <person name="Brison A."/>
            <person name="Carone J.V."/>
            <person name="Caskin T.P."/>
            <person name="Diamond M."/>
            <person name="Durham M.E."/>
            <person name="Foxe J.M."/>
            <person name="Go M."/>
            <person name="Henderson B.A."/>
            <person name="Jones I.B."/>
            <person name="McGettigan J.A."/>
            <person name="Micheletti S.J."/>
            <person name="Nasrallah M.E."/>
            <person name="Ortiz D."/>
            <person name="Piller C.R."/>
            <person name="Privatt S.R."/>
            <person name="Schneider S.L."/>
            <person name="Sharp S."/>
            <person name="Smith T.C."/>
            <person name="Stanton J.D."/>
            <person name="Ullery H.E."/>
            <person name="Wilson R.J."/>
            <person name="Serrano M.G."/>
            <person name="Buck G."/>
            <person name="Lee V."/>
            <person name="Wang Y."/>
            <person name="Carvalho R."/>
            <person name="Voegtly L."/>
            <person name="Shi R."/>
            <person name="Duckworth R."/>
            <person name="Johnson A."/>
            <person name="Loviza R."/>
            <person name="Walstead R."/>
            <person name="Shah Z."/>
            <person name="Kiflezghi M."/>
            <person name="Wade K."/>
            <person name="Ball S.L."/>
            <person name="Bradley K.W."/>
            <person name="Asai D.J."/>
            <person name="Bowman C.A."/>
            <person name="Russell D.A."/>
            <person name="Pope W.H."/>
            <person name="Jacobs-Sera D."/>
            <person name="Hendrix R.W."/>
            <person name="Hatfull G.F."/>
        </authorList>
    </citation>
    <scope>NUCLEOTIDE SEQUENCE [LARGE SCALE GENOMIC DNA]</scope>
    <source>
        <strain evidence="8 9">DSM 27648</strain>
    </source>
</reference>
<name>A0A0K1PNQ0_9BACT</name>
<evidence type="ECO:0000256" key="2">
    <source>
        <dbReference type="ARBA" id="ARBA00006156"/>
    </source>
</evidence>
<evidence type="ECO:0000256" key="1">
    <source>
        <dbReference type="ARBA" id="ARBA00004651"/>
    </source>
</evidence>
<evidence type="ECO:0000256" key="6">
    <source>
        <dbReference type="ARBA" id="ARBA00023136"/>
    </source>
</evidence>
<comment type="subcellular location">
    <subcellularLocation>
        <location evidence="1">Cell membrane</location>
        <topology evidence="1">Multi-pass membrane protein</topology>
    </subcellularLocation>
</comment>
<dbReference type="PANTHER" id="PTHR34040:SF2">
    <property type="entry name" value="FLAGELLAR BIOSYNTHETIC PROTEIN FLIQ"/>
    <property type="match status" value="1"/>
</dbReference>
<keyword evidence="5 7" id="KW-1133">Transmembrane helix</keyword>